<dbReference type="Proteomes" id="UP000182753">
    <property type="component" value="Unassembled WGS sequence"/>
</dbReference>
<accession>A0A1J4RVU4</accession>
<evidence type="ECO:0008006" key="3">
    <source>
        <dbReference type="Google" id="ProtNLM"/>
    </source>
</evidence>
<dbReference type="EMBL" id="MNUJ01000014">
    <property type="protein sequence ID" value="OIN90046.1"/>
    <property type="molecule type" value="Genomic_DNA"/>
</dbReference>
<dbReference type="Gene3D" id="3.60.15.10">
    <property type="entry name" value="Ribonuclease Z/Hydroxyacylglutathione hydrolase-like"/>
    <property type="match status" value="1"/>
</dbReference>
<name>A0A1J4RVU4_9BACT</name>
<protein>
    <recommendedName>
        <fullName evidence="3">Zn-dependent hydrolase</fullName>
    </recommendedName>
</protein>
<dbReference type="AlphaFoldDB" id="A0A1J4RVU4"/>
<dbReference type="Pfam" id="PF13483">
    <property type="entry name" value="Lactamase_B_3"/>
    <property type="match status" value="1"/>
</dbReference>
<evidence type="ECO:0000313" key="1">
    <source>
        <dbReference type="EMBL" id="OIN90046.1"/>
    </source>
</evidence>
<evidence type="ECO:0000313" key="2">
    <source>
        <dbReference type="Proteomes" id="UP000182753"/>
    </source>
</evidence>
<reference evidence="1 2" key="1">
    <citation type="journal article" date="2016" name="Environ. Microbiol.">
        <title>Genomic resolution of a cold subsurface aquifer community provides metabolic insights for novel microbes adapted to high CO concentrations.</title>
        <authorList>
            <person name="Probst A.J."/>
            <person name="Castelle C.J."/>
            <person name="Singh A."/>
            <person name="Brown C.T."/>
            <person name="Anantharaman K."/>
            <person name="Sharon I."/>
            <person name="Hug L.A."/>
            <person name="Burstein D."/>
            <person name="Emerson J.B."/>
            <person name="Thomas B.C."/>
            <person name="Banfield J.F."/>
        </authorList>
    </citation>
    <scope>NUCLEOTIDE SEQUENCE [LARGE SCALE GENOMIC DNA]</scope>
    <source>
        <strain evidence="1">CG1_02_42_45</strain>
    </source>
</reference>
<organism evidence="1 2">
    <name type="scientific">Candidatus Berkelbacteria bacterium CG1_02_42_45</name>
    <dbReference type="NCBI Taxonomy" id="1805036"/>
    <lineage>
        <taxon>Bacteria</taxon>
        <taxon>Candidatus Berkelbacteria</taxon>
    </lineage>
</organism>
<dbReference type="InterPro" id="IPR036866">
    <property type="entry name" value="RibonucZ/Hydroxyglut_hydro"/>
</dbReference>
<gene>
    <name evidence="1" type="ORF">AUJ40_00765</name>
</gene>
<sequence>MIITYLGGDKFRIKTREANITLAADRVDIDGFVINGPGEYERKNVFVEAPFEQPVFKILVEDVIILYPGKSKKFSDKQIEALDGVDLLFLPCGEEDSMSLKDALELSSTLEPGIIIPMLYSDIQLLKKEGLEGSVGKNAKITKASLPQEESEVIILEKV</sequence>
<comment type="caution">
    <text evidence="1">The sequence shown here is derived from an EMBL/GenBank/DDBJ whole genome shotgun (WGS) entry which is preliminary data.</text>
</comment>
<proteinExistence type="predicted"/>